<dbReference type="InterPro" id="IPR036291">
    <property type="entry name" value="NAD(P)-bd_dom_sf"/>
</dbReference>
<dbReference type="OrthoDB" id="415383at2759"/>
<dbReference type="InterPro" id="IPR020843">
    <property type="entry name" value="ER"/>
</dbReference>
<dbReference type="SMART" id="SM00829">
    <property type="entry name" value="PKS_ER"/>
    <property type="match status" value="1"/>
</dbReference>
<dbReference type="SUPFAM" id="SSF51735">
    <property type="entry name" value="NAD(P)-binding Rossmann-fold domains"/>
    <property type="match status" value="1"/>
</dbReference>
<dbReference type="PANTHER" id="PTHR48106:SF18">
    <property type="entry name" value="QUINONE OXIDOREDUCTASE PIG3"/>
    <property type="match status" value="1"/>
</dbReference>
<dbReference type="Gene3D" id="3.90.180.10">
    <property type="entry name" value="Medium-chain alcohol dehydrogenases, catalytic domain"/>
    <property type="match status" value="1"/>
</dbReference>
<protein>
    <recommendedName>
        <fullName evidence="3">Enoyl reductase (ER) domain-containing protein</fullName>
    </recommendedName>
</protein>
<dbReference type="Pfam" id="PF08240">
    <property type="entry name" value="ADH_N"/>
    <property type="match status" value="1"/>
</dbReference>
<name>A0A8J8NKP6_HALGN</name>
<keyword evidence="5" id="KW-1185">Reference proteome</keyword>
<dbReference type="InterPro" id="IPR013154">
    <property type="entry name" value="ADH-like_N"/>
</dbReference>
<dbReference type="Gene3D" id="3.40.50.720">
    <property type="entry name" value="NAD(P)-binding Rossmann-like Domain"/>
    <property type="match status" value="1"/>
</dbReference>
<organism evidence="4 5">
    <name type="scientific">Halteria grandinella</name>
    <dbReference type="NCBI Taxonomy" id="5974"/>
    <lineage>
        <taxon>Eukaryota</taxon>
        <taxon>Sar</taxon>
        <taxon>Alveolata</taxon>
        <taxon>Ciliophora</taxon>
        <taxon>Intramacronucleata</taxon>
        <taxon>Spirotrichea</taxon>
        <taxon>Stichotrichia</taxon>
        <taxon>Sporadotrichida</taxon>
        <taxon>Halteriidae</taxon>
        <taxon>Halteria</taxon>
    </lineage>
</organism>
<gene>
    <name evidence="4" type="ORF">FGO68_gene17008</name>
</gene>
<feature type="domain" description="Enoyl reductase (ER)" evidence="3">
    <location>
        <begin position="15"/>
        <end position="324"/>
    </location>
</feature>
<evidence type="ECO:0000256" key="2">
    <source>
        <dbReference type="ARBA" id="ARBA00023002"/>
    </source>
</evidence>
<dbReference type="Proteomes" id="UP000785679">
    <property type="component" value="Unassembled WGS sequence"/>
</dbReference>
<dbReference type="AlphaFoldDB" id="A0A8J8NKP6"/>
<evidence type="ECO:0000313" key="4">
    <source>
        <dbReference type="EMBL" id="TNV76988.1"/>
    </source>
</evidence>
<keyword evidence="1" id="KW-0521">NADP</keyword>
<reference evidence="4" key="1">
    <citation type="submission" date="2019-06" db="EMBL/GenBank/DDBJ databases">
        <authorList>
            <person name="Zheng W."/>
        </authorList>
    </citation>
    <scope>NUCLEOTIDE SEQUENCE</scope>
    <source>
        <strain evidence="4">QDHG01</strain>
    </source>
</reference>
<dbReference type="InterPro" id="IPR011032">
    <property type="entry name" value="GroES-like_sf"/>
</dbReference>
<dbReference type="PANTHER" id="PTHR48106">
    <property type="entry name" value="QUINONE OXIDOREDUCTASE PIG3-RELATED"/>
    <property type="match status" value="1"/>
</dbReference>
<sequence length="329" mass="36034">MVESEKQQLAVKSQGGQFKFVEEAIPQPGPGQVLIRVHYSTINPFDRLCLMRERGNEGFIMGSEGSGVIQAVGEGIDSSQWVGKKVGFIGNGWARYVAKPLASLVVFKDDFDLKNGANSYINPFTVAGLLDYGLKHGAKAVIILAASSSLAKQLIRLAQLRGVITINIVRKDENVKELQETFGVEHALNQTSPTFYTDLEAVIAKTQPTVLYECVGGDLPGEVFSRMPAQSSMVVYGSLSSQTFTVKGVQFRWLDQSITGFVLHRWLAAISADERKQWFELVAKDLEEGGKIFGSKIIKVISLSDWEKNVAEAEAAATQGKYLINLLDA</sequence>
<keyword evidence="2" id="KW-0560">Oxidoreductase</keyword>
<dbReference type="EMBL" id="RRYP01012628">
    <property type="protein sequence ID" value="TNV76988.1"/>
    <property type="molecule type" value="Genomic_DNA"/>
</dbReference>
<dbReference type="GO" id="GO:0070402">
    <property type="term" value="F:NADPH binding"/>
    <property type="evidence" value="ECO:0007669"/>
    <property type="project" value="TreeGrafter"/>
</dbReference>
<accession>A0A8J8NKP6</accession>
<evidence type="ECO:0000313" key="5">
    <source>
        <dbReference type="Proteomes" id="UP000785679"/>
    </source>
</evidence>
<comment type="caution">
    <text evidence="4">The sequence shown here is derived from an EMBL/GenBank/DDBJ whole genome shotgun (WGS) entry which is preliminary data.</text>
</comment>
<evidence type="ECO:0000259" key="3">
    <source>
        <dbReference type="SMART" id="SM00829"/>
    </source>
</evidence>
<dbReference type="SUPFAM" id="SSF50129">
    <property type="entry name" value="GroES-like"/>
    <property type="match status" value="1"/>
</dbReference>
<evidence type="ECO:0000256" key="1">
    <source>
        <dbReference type="ARBA" id="ARBA00022857"/>
    </source>
</evidence>
<proteinExistence type="predicted"/>
<dbReference type="GO" id="GO:0016651">
    <property type="term" value="F:oxidoreductase activity, acting on NAD(P)H"/>
    <property type="evidence" value="ECO:0007669"/>
    <property type="project" value="TreeGrafter"/>
</dbReference>